<organism evidence="2 3">
    <name type="scientific">Hirschia litorea</name>
    <dbReference type="NCBI Taxonomy" id="1199156"/>
    <lineage>
        <taxon>Bacteria</taxon>
        <taxon>Pseudomonadati</taxon>
        <taxon>Pseudomonadota</taxon>
        <taxon>Alphaproteobacteria</taxon>
        <taxon>Hyphomonadales</taxon>
        <taxon>Hyphomonadaceae</taxon>
        <taxon>Hirschia</taxon>
    </lineage>
</organism>
<dbReference type="SUPFAM" id="SSF46785">
    <property type="entry name" value="Winged helix' DNA-binding domain"/>
    <property type="match status" value="1"/>
</dbReference>
<keyword evidence="1" id="KW-0862">Zinc</keyword>
<comment type="caution">
    <text evidence="2">The sequence shown here is derived from an EMBL/GenBank/DDBJ whole genome shotgun (WGS) entry which is preliminary data.</text>
</comment>
<keyword evidence="1" id="KW-0238">DNA-binding</keyword>
<keyword evidence="1" id="KW-0805">Transcription regulation</keyword>
<dbReference type="PANTHER" id="PTHR33202:SF7">
    <property type="entry name" value="FERRIC UPTAKE REGULATION PROTEIN"/>
    <property type="match status" value="1"/>
</dbReference>
<comment type="subunit">
    <text evidence="1">Homodimer.</text>
</comment>
<dbReference type="Pfam" id="PF01475">
    <property type="entry name" value="FUR"/>
    <property type="match status" value="1"/>
</dbReference>
<sequence>MTKEQLAALFEKHDMRFTRPRMAVAQLLLMDGEDRHVSAEWVANQLAQSNESVSLASVYNTLNSFVEIGVLRQIHVGGSSIVFDTNTREHHHFLKESTGELIDIEASDLVVSKLPTPPEGSDIKAVSLIIRID</sequence>
<dbReference type="InterPro" id="IPR036390">
    <property type="entry name" value="WH_DNA-bd_sf"/>
</dbReference>
<dbReference type="Gene3D" id="1.10.10.10">
    <property type="entry name" value="Winged helix-like DNA-binding domain superfamily/Winged helix DNA-binding domain"/>
    <property type="match status" value="1"/>
</dbReference>
<evidence type="ECO:0000313" key="3">
    <source>
        <dbReference type="Proteomes" id="UP001596492"/>
    </source>
</evidence>
<evidence type="ECO:0000256" key="1">
    <source>
        <dbReference type="RuleBase" id="RU364037"/>
    </source>
</evidence>
<accession>A0ABW2IGI1</accession>
<evidence type="ECO:0000313" key="2">
    <source>
        <dbReference type="EMBL" id="MFC7290026.1"/>
    </source>
</evidence>
<protein>
    <recommendedName>
        <fullName evidence="1">Ferric uptake regulation protein</fullName>
    </recommendedName>
</protein>
<dbReference type="EMBL" id="JBHTBR010000002">
    <property type="protein sequence ID" value="MFC7290026.1"/>
    <property type="molecule type" value="Genomic_DNA"/>
</dbReference>
<dbReference type="Proteomes" id="UP001596492">
    <property type="component" value="Unassembled WGS sequence"/>
</dbReference>
<comment type="subcellular location">
    <subcellularLocation>
        <location evidence="1">Cytoplasm</location>
    </subcellularLocation>
</comment>
<dbReference type="RefSeq" id="WP_382164574.1">
    <property type="nucleotide sequence ID" value="NZ_JBHTBR010000002.1"/>
</dbReference>
<keyword evidence="1" id="KW-0479">Metal-binding</keyword>
<dbReference type="CDD" id="cd07153">
    <property type="entry name" value="Fur_like"/>
    <property type="match status" value="1"/>
</dbReference>
<gene>
    <name evidence="1" type="primary">fur</name>
    <name evidence="2" type="ORF">ACFQS8_00195</name>
</gene>
<keyword evidence="1" id="KW-0408">Iron</keyword>
<keyword evidence="1" id="KW-0963">Cytoplasm</keyword>
<dbReference type="InterPro" id="IPR002481">
    <property type="entry name" value="FUR"/>
</dbReference>
<dbReference type="PANTHER" id="PTHR33202">
    <property type="entry name" value="ZINC UPTAKE REGULATION PROTEIN"/>
    <property type="match status" value="1"/>
</dbReference>
<name>A0ABW2IGI1_9PROT</name>
<comment type="similarity">
    <text evidence="1">Belongs to the Fur family.</text>
</comment>
<keyword evidence="1" id="KW-0804">Transcription</keyword>
<keyword evidence="3" id="KW-1185">Reference proteome</keyword>
<proteinExistence type="inferred from homology"/>
<reference evidence="3" key="1">
    <citation type="journal article" date="2019" name="Int. J. Syst. Evol. Microbiol.">
        <title>The Global Catalogue of Microorganisms (GCM) 10K type strain sequencing project: providing services to taxonomists for standard genome sequencing and annotation.</title>
        <authorList>
            <consortium name="The Broad Institute Genomics Platform"/>
            <consortium name="The Broad Institute Genome Sequencing Center for Infectious Disease"/>
            <person name="Wu L."/>
            <person name="Ma J."/>
        </authorList>
    </citation>
    <scope>NUCLEOTIDE SEQUENCE [LARGE SCALE GENOMIC DNA]</scope>
    <source>
        <strain evidence="3">CCUG 51308</strain>
    </source>
</reference>
<dbReference type="InterPro" id="IPR036388">
    <property type="entry name" value="WH-like_DNA-bd_sf"/>
</dbReference>
<keyword evidence="1" id="KW-0678">Repressor</keyword>